<dbReference type="PANTHER" id="PTHR19136">
    <property type="entry name" value="MOLYBDENUM COFACTOR GUANYLYLTRANSFERASE"/>
    <property type="match status" value="1"/>
</dbReference>
<feature type="binding site" evidence="8">
    <location>
        <begin position="7"/>
        <end position="9"/>
    </location>
    <ligand>
        <name>GTP</name>
        <dbReference type="ChEBI" id="CHEBI:37565"/>
    </ligand>
</feature>
<dbReference type="RefSeq" id="WP_013825779.1">
    <property type="nucleotide sequence ID" value="NC_015574.1"/>
</dbReference>
<keyword evidence="6 8" id="KW-0342">GTP-binding</keyword>
<comment type="similarity">
    <text evidence="8">Belongs to the MobA family.</text>
</comment>
<dbReference type="Proteomes" id="UP000009231">
    <property type="component" value="Chromosome"/>
</dbReference>
<accession>F6D665</accession>
<dbReference type="GO" id="GO:0046872">
    <property type="term" value="F:metal ion binding"/>
    <property type="evidence" value="ECO:0007669"/>
    <property type="project" value="UniProtKB-KW"/>
</dbReference>
<dbReference type="GeneID" id="10668766"/>
<keyword evidence="7 8" id="KW-0501">Molybdenum cofactor biosynthesis</keyword>
<feature type="domain" description="MobA-like NTP transferase" evidence="9">
    <location>
        <begin position="4"/>
        <end position="183"/>
    </location>
</feature>
<dbReference type="InterPro" id="IPR029044">
    <property type="entry name" value="Nucleotide-diphossugar_trans"/>
</dbReference>
<comment type="function">
    <text evidence="8">Transfers a GMP moiety from GTP to Mo-molybdopterin (Mo-MPT) cofactor (Moco or molybdenum cofactor) to form Mo-molybdopterin guanine dinucleotide (Mo-MGD) cofactor.</text>
</comment>
<evidence type="ECO:0000256" key="7">
    <source>
        <dbReference type="ARBA" id="ARBA00023150"/>
    </source>
</evidence>
<dbReference type="AlphaFoldDB" id="F6D665"/>
<dbReference type="GO" id="GO:0061603">
    <property type="term" value="F:molybdenum cofactor guanylyltransferase activity"/>
    <property type="evidence" value="ECO:0007669"/>
    <property type="project" value="UniProtKB-EC"/>
</dbReference>
<dbReference type="PANTHER" id="PTHR19136:SF81">
    <property type="entry name" value="MOLYBDENUM COFACTOR GUANYLYLTRANSFERASE"/>
    <property type="match status" value="1"/>
</dbReference>
<dbReference type="Gene3D" id="3.90.550.10">
    <property type="entry name" value="Spore Coat Polysaccharide Biosynthesis Protein SpsA, Chain A"/>
    <property type="match status" value="1"/>
</dbReference>
<comment type="domain">
    <text evidence="8">The N-terminal domain determines nucleotide recognition and specific binding, while the C-terminal domain determines the specific binding to the target protein.</text>
</comment>
<dbReference type="eggNOG" id="arCOG01872">
    <property type="taxonomic scope" value="Archaea"/>
</dbReference>
<dbReference type="OrthoDB" id="28434at2157"/>
<evidence type="ECO:0000256" key="4">
    <source>
        <dbReference type="ARBA" id="ARBA00022741"/>
    </source>
</evidence>
<proteinExistence type="inferred from homology"/>
<feature type="binding site" evidence="8">
    <location>
        <position position="85"/>
    </location>
    <ligand>
        <name>GTP</name>
        <dbReference type="ChEBI" id="CHEBI:37565"/>
    </ligand>
</feature>
<feature type="binding site" evidence="8">
    <location>
        <position position="114"/>
    </location>
    <ligand>
        <name>Mg(2+)</name>
        <dbReference type="ChEBI" id="CHEBI:18420"/>
    </ligand>
</feature>
<dbReference type="InterPro" id="IPR013482">
    <property type="entry name" value="Molybde_CF_guanTrfase"/>
</dbReference>
<dbReference type="STRING" id="868131.MSWAN_1261"/>
<comment type="cofactor">
    <cofactor evidence="8">
        <name>Mg(2+)</name>
        <dbReference type="ChEBI" id="CHEBI:18420"/>
    </cofactor>
</comment>
<dbReference type="HAMAP" id="MF_00316">
    <property type="entry name" value="MobA"/>
    <property type="match status" value="1"/>
</dbReference>
<dbReference type="EC" id="2.7.7.77" evidence="8"/>
<feature type="binding site" evidence="8">
    <location>
        <position position="19"/>
    </location>
    <ligand>
        <name>GTP</name>
        <dbReference type="ChEBI" id="CHEBI:37565"/>
    </ligand>
</feature>
<protein>
    <recommendedName>
        <fullName evidence="8">Probable molybdenum cofactor guanylyltransferase</fullName>
        <shortName evidence="8">MoCo guanylyltransferase</shortName>
        <ecNumber evidence="8">2.7.7.77</ecNumber>
    </recommendedName>
    <alternativeName>
        <fullName evidence="8">GTP:molybdopterin guanylyltransferase</fullName>
    </alternativeName>
    <alternativeName>
        <fullName evidence="8">Mo-MPT guanylyltransferase</fullName>
    </alternativeName>
    <alternativeName>
        <fullName evidence="8">Molybdopterin guanylyltransferase</fullName>
    </alternativeName>
    <alternativeName>
        <fullName evidence="8">Molybdopterin-guanine dinucleotide synthase</fullName>
        <shortName evidence="8">MGD synthase</shortName>
    </alternativeName>
</protein>
<dbReference type="HOGENOM" id="CLU_055597_2_2_2"/>
<comment type="catalytic activity">
    <reaction evidence="8">
        <text>Mo-molybdopterin + GTP + H(+) = Mo-molybdopterin guanine dinucleotide + diphosphate</text>
        <dbReference type="Rhea" id="RHEA:34243"/>
        <dbReference type="ChEBI" id="CHEBI:15378"/>
        <dbReference type="ChEBI" id="CHEBI:33019"/>
        <dbReference type="ChEBI" id="CHEBI:37565"/>
        <dbReference type="ChEBI" id="CHEBI:71302"/>
        <dbReference type="ChEBI" id="CHEBI:71310"/>
        <dbReference type="EC" id="2.7.7.77"/>
    </reaction>
</comment>
<evidence type="ECO:0000313" key="11">
    <source>
        <dbReference type="Proteomes" id="UP000009231"/>
    </source>
</evidence>
<evidence type="ECO:0000256" key="1">
    <source>
        <dbReference type="ARBA" id="ARBA00022490"/>
    </source>
</evidence>
<evidence type="ECO:0000256" key="3">
    <source>
        <dbReference type="ARBA" id="ARBA00022723"/>
    </source>
</evidence>
<dbReference type="GO" id="GO:0005737">
    <property type="term" value="C:cytoplasm"/>
    <property type="evidence" value="ECO:0007669"/>
    <property type="project" value="UniProtKB-SubCell"/>
</dbReference>
<dbReference type="KEGG" id="mew:MSWAN_1261"/>
<dbReference type="SUPFAM" id="SSF53448">
    <property type="entry name" value="Nucleotide-diphospho-sugar transferases"/>
    <property type="match status" value="1"/>
</dbReference>
<evidence type="ECO:0000256" key="6">
    <source>
        <dbReference type="ARBA" id="ARBA00023134"/>
    </source>
</evidence>
<comment type="subcellular location">
    <subcellularLocation>
        <location evidence="8">Cytoplasm</location>
    </subcellularLocation>
</comment>
<dbReference type="EMBL" id="CP002772">
    <property type="protein sequence ID" value="AEG18278.1"/>
    <property type="molecule type" value="Genomic_DNA"/>
</dbReference>
<evidence type="ECO:0000256" key="5">
    <source>
        <dbReference type="ARBA" id="ARBA00022842"/>
    </source>
</evidence>
<evidence type="ECO:0000313" key="10">
    <source>
        <dbReference type="EMBL" id="AEG18278.1"/>
    </source>
</evidence>
<keyword evidence="4 8" id="KW-0547">Nucleotide-binding</keyword>
<comment type="caution">
    <text evidence="8">Lacks conserved residue(s) required for the propagation of feature annotation.</text>
</comment>
<dbReference type="Pfam" id="PF12804">
    <property type="entry name" value="NTP_transf_3"/>
    <property type="match status" value="1"/>
</dbReference>
<keyword evidence="2 8" id="KW-0808">Transferase</keyword>
<feature type="binding site" evidence="8">
    <location>
        <position position="114"/>
    </location>
    <ligand>
        <name>GTP</name>
        <dbReference type="ChEBI" id="CHEBI:37565"/>
    </ligand>
</feature>
<organism evidence="10 11">
    <name type="scientific">Methanobacterium paludis (strain DSM 25820 / JCM 18151 / SWAN1)</name>
    <dbReference type="NCBI Taxonomy" id="868131"/>
    <lineage>
        <taxon>Archaea</taxon>
        <taxon>Methanobacteriati</taxon>
        <taxon>Methanobacteriota</taxon>
        <taxon>Methanomada group</taxon>
        <taxon>Methanobacteria</taxon>
        <taxon>Methanobacteriales</taxon>
        <taxon>Methanobacteriaceae</taxon>
        <taxon>Methanobacterium</taxon>
    </lineage>
</organism>
<dbReference type="GO" id="GO:0005525">
    <property type="term" value="F:GTP binding"/>
    <property type="evidence" value="ECO:0007669"/>
    <property type="project" value="UniProtKB-UniRule"/>
</dbReference>
<evidence type="ECO:0000256" key="2">
    <source>
        <dbReference type="ARBA" id="ARBA00022679"/>
    </source>
</evidence>
<dbReference type="GO" id="GO:0006777">
    <property type="term" value="P:Mo-molybdopterin cofactor biosynthetic process"/>
    <property type="evidence" value="ECO:0007669"/>
    <property type="project" value="UniProtKB-KW"/>
</dbReference>
<dbReference type="InterPro" id="IPR025877">
    <property type="entry name" value="MobA-like_NTP_Trfase"/>
</dbReference>
<keyword evidence="3 8" id="KW-0479">Metal-binding</keyword>
<keyword evidence="1 8" id="KW-0963">Cytoplasm</keyword>
<evidence type="ECO:0000256" key="8">
    <source>
        <dbReference type="HAMAP-Rule" id="MF_00316"/>
    </source>
</evidence>
<keyword evidence="11" id="KW-1185">Reference proteome</keyword>
<dbReference type="CDD" id="cd02503">
    <property type="entry name" value="MobA"/>
    <property type="match status" value="1"/>
</dbReference>
<evidence type="ECO:0000259" key="9">
    <source>
        <dbReference type="Pfam" id="PF12804"/>
    </source>
</evidence>
<keyword evidence="5 8" id="KW-0460">Magnesium</keyword>
<sequence length="216" mass="24468">MKSCIILCGGLSQRMGKDKGSMLIQGKPMVLHVLEAVENVVDEVVLVLRDEKQIDAYKKILKSFEIDLNSDLKSNFKIDLKICTDIIKDQGPLVGILTGLSLIKSDEALVLPCDSPFVSKSFVLKIFSFYDEDKGEDGSRFDAVVPRWPDGRVEPLHSIYKKDNKEKIEKILKDDLRNVKSLIEMINVKFVAVESLDKTGRSFQNMNRMDDVKKDE</sequence>
<reference evidence="10 11" key="1">
    <citation type="journal article" date="2014" name="Int. J. Syst. Evol. Microbiol.">
        <title>Methanobacterium paludis sp. nov. and a novel strain of Methanobacterium lacus isolated from northern peatlands.</title>
        <authorList>
            <person name="Cadillo-Quiroz H."/>
            <person name="Brauer S.L."/>
            <person name="Goodson N."/>
            <person name="Yavitt J.B."/>
            <person name="Zinder S.H."/>
        </authorList>
    </citation>
    <scope>NUCLEOTIDE SEQUENCE [LARGE SCALE GENOMIC DNA]</scope>
    <source>
        <strain evidence="11">DSM 25820 / JCM 18151 / SWAN1</strain>
    </source>
</reference>
<gene>
    <name evidence="8" type="primary">mobA</name>
    <name evidence="10" type="ordered locus">MSWAN_1261</name>
</gene>
<name>F6D665_METPW</name>